<dbReference type="PROSITE" id="PS50940">
    <property type="entry name" value="CHIT_BIND_II"/>
    <property type="match status" value="3"/>
</dbReference>
<sequence>MRFVVLIFAATVASSIASDAPAPSTDAAPAADAQASPCSRRNVFMKVAGKCDAYVECIDFAPVQKSCPDGLHYNEAVAWPNYPCGYPSDVPCRDRSAQAAKPTPDCPHQYGYFPSPTAAPTDCGQYRMCIAGKAVDLVCPTGLAFNFETSQCDWPFLVSSCDAASYLGYQCPAASFDESGNPVVTNHKFDGNCYAFYSCQDGRPRLLSCDAGLAFDPVSSRCVDADDVACSDSPAVPTTESKP</sequence>
<feature type="domain" description="Chitin-binding type-2" evidence="7">
    <location>
        <begin position="35"/>
        <end position="94"/>
    </location>
</feature>
<evidence type="ECO:0000256" key="5">
    <source>
        <dbReference type="ARBA" id="ARBA00023180"/>
    </source>
</evidence>
<dbReference type="Gene3D" id="2.170.140.10">
    <property type="entry name" value="Chitin binding domain"/>
    <property type="match status" value="3"/>
</dbReference>
<dbReference type="EMBL" id="CAVLEF010000010">
    <property type="protein sequence ID" value="CAK1548350.1"/>
    <property type="molecule type" value="Genomic_DNA"/>
</dbReference>
<feature type="domain" description="Chitin-binding type-2" evidence="7">
    <location>
        <begin position="103"/>
        <end position="163"/>
    </location>
</feature>
<dbReference type="GO" id="GO:0005576">
    <property type="term" value="C:extracellular region"/>
    <property type="evidence" value="ECO:0007669"/>
    <property type="project" value="InterPro"/>
</dbReference>
<keyword evidence="1" id="KW-0147">Chitin-binding</keyword>
<keyword evidence="4" id="KW-1015">Disulfide bond</keyword>
<gene>
    <name evidence="8" type="ORF">LNINA_LOCUS7754</name>
</gene>
<keyword evidence="2 6" id="KW-0732">Signal</keyword>
<keyword evidence="9" id="KW-1185">Reference proteome</keyword>
<dbReference type="SUPFAM" id="SSF57625">
    <property type="entry name" value="Invertebrate chitin-binding proteins"/>
    <property type="match status" value="3"/>
</dbReference>
<evidence type="ECO:0000256" key="4">
    <source>
        <dbReference type="ARBA" id="ARBA00023157"/>
    </source>
</evidence>
<accession>A0AAV1JIX8</accession>
<reference evidence="8 9" key="1">
    <citation type="submission" date="2023-11" db="EMBL/GenBank/DDBJ databases">
        <authorList>
            <person name="Okamura Y."/>
        </authorList>
    </citation>
    <scope>NUCLEOTIDE SEQUENCE [LARGE SCALE GENOMIC DNA]</scope>
</reference>
<comment type="caution">
    <text evidence="8">The sequence shown here is derived from an EMBL/GenBank/DDBJ whole genome shotgun (WGS) entry which is preliminary data.</text>
</comment>
<dbReference type="SMART" id="SM00494">
    <property type="entry name" value="ChtBD2"/>
    <property type="match status" value="3"/>
</dbReference>
<evidence type="ECO:0000256" key="1">
    <source>
        <dbReference type="ARBA" id="ARBA00022669"/>
    </source>
</evidence>
<feature type="domain" description="Chitin-binding type-2" evidence="7">
    <location>
        <begin position="168"/>
        <end position="232"/>
    </location>
</feature>
<evidence type="ECO:0000256" key="6">
    <source>
        <dbReference type="SAM" id="SignalP"/>
    </source>
</evidence>
<evidence type="ECO:0000256" key="3">
    <source>
        <dbReference type="ARBA" id="ARBA00022737"/>
    </source>
</evidence>
<evidence type="ECO:0000256" key="2">
    <source>
        <dbReference type="ARBA" id="ARBA00022729"/>
    </source>
</evidence>
<name>A0AAV1JIX8_9NEOP</name>
<dbReference type="PANTHER" id="PTHR23301:SF98">
    <property type="entry name" value="CHITIN-BINDING TYPE-2 DOMAIN-CONTAINING PROTEIN-RELATED"/>
    <property type="match status" value="1"/>
</dbReference>
<protein>
    <recommendedName>
        <fullName evidence="7">Chitin-binding type-2 domain-containing protein</fullName>
    </recommendedName>
</protein>
<dbReference type="InterPro" id="IPR002557">
    <property type="entry name" value="Chitin-bd_dom"/>
</dbReference>
<dbReference type="InterPro" id="IPR051940">
    <property type="entry name" value="Chitin_bind-dev_reg"/>
</dbReference>
<organism evidence="8 9">
    <name type="scientific">Leptosia nina</name>
    <dbReference type="NCBI Taxonomy" id="320188"/>
    <lineage>
        <taxon>Eukaryota</taxon>
        <taxon>Metazoa</taxon>
        <taxon>Ecdysozoa</taxon>
        <taxon>Arthropoda</taxon>
        <taxon>Hexapoda</taxon>
        <taxon>Insecta</taxon>
        <taxon>Pterygota</taxon>
        <taxon>Neoptera</taxon>
        <taxon>Endopterygota</taxon>
        <taxon>Lepidoptera</taxon>
        <taxon>Glossata</taxon>
        <taxon>Ditrysia</taxon>
        <taxon>Papilionoidea</taxon>
        <taxon>Pieridae</taxon>
        <taxon>Pierinae</taxon>
        <taxon>Leptosia</taxon>
    </lineage>
</organism>
<dbReference type="Proteomes" id="UP001497472">
    <property type="component" value="Unassembled WGS sequence"/>
</dbReference>
<dbReference type="GO" id="GO:0008061">
    <property type="term" value="F:chitin binding"/>
    <property type="evidence" value="ECO:0007669"/>
    <property type="project" value="UniProtKB-KW"/>
</dbReference>
<proteinExistence type="predicted"/>
<keyword evidence="5" id="KW-0325">Glycoprotein</keyword>
<dbReference type="PANTHER" id="PTHR23301">
    <property type="entry name" value="CHITIN BINDING PERITROPHIN-A"/>
    <property type="match status" value="1"/>
</dbReference>
<feature type="chain" id="PRO_5043751713" description="Chitin-binding type-2 domain-containing protein" evidence="6">
    <location>
        <begin position="18"/>
        <end position="243"/>
    </location>
</feature>
<evidence type="ECO:0000313" key="9">
    <source>
        <dbReference type="Proteomes" id="UP001497472"/>
    </source>
</evidence>
<feature type="signal peptide" evidence="6">
    <location>
        <begin position="1"/>
        <end position="17"/>
    </location>
</feature>
<evidence type="ECO:0000259" key="7">
    <source>
        <dbReference type="PROSITE" id="PS50940"/>
    </source>
</evidence>
<dbReference type="InterPro" id="IPR036508">
    <property type="entry name" value="Chitin-bd_dom_sf"/>
</dbReference>
<dbReference type="AlphaFoldDB" id="A0AAV1JIX8"/>
<keyword evidence="3" id="KW-0677">Repeat</keyword>
<dbReference type="Pfam" id="PF01607">
    <property type="entry name" value="CBM_14"/>
    <property type="match status" value="3"/>
</dbReference>
<evidence type="ECO:0000313" key="8">
    <source>
        <dbReference type="EMBL" id="CAK1548350.1"/>
    </source>
</evidence>